<dbReference type="InterPro" id="IPR004839">
    <property type="entry name" value="Aminotransferase_I/II_large"/>
</dbReference>
<comment type="cofactor">
    <cofactor evidence="1">
        <name>pyridoxal 5'-phosphate</name>
        <dbReference type="ChEBI" id="CHEBI:597326"/>
    </cofactor>
</comment>
<dbReference type="SUPFAM" id="SSF53383">
    <property type="entry name" value="PLP-dependent transferases"/>
    <property type="match status" value="1"/>
</dbReference>
<dbReference type="Gene3D" id="3.40.640.10">
    <property type="entry name" value="Type I PLP-dependent aspartate aminotransferase-like (Major domain)"/>
    <property type="match status" value="1"/>
</dbReference>
<dbReference type="RefSeq" id="WP_005170894.1">
    <property type="nucleotide sequence ID" value="NZ_BANR01000003.1"/>
</dbReference>
<sequence length="394" mass="41329">MPQSPTIPAIPIESAALRGVRGSAIRDLLAVTERPGVLSLAGGLPATELIPAERIADAATRVLGHRDALQYTTSRGAAQARDAVAAHEGVDADRLLLTHGSQQALSLLALALVDPGDVVVVDDPVYVGALQAFQSVRADVAALPITHDGTNIAALIRLLDSGVRPRLVHTVSNFHNPSGVTASPTTRRRLTDLADTYGFWIVDDDPYGRLRFDGPAPSPIVGERVIRLGSASKTLAPALRVGWLSATPAIVGLVERLKQSADLCGSTLNQLMVADLLSDASWFDAHIGTITSAYAARAHALTAALDDELGTRIEYASPTGGMFCWVRLPGIDTTDLLGVALSHDVAFVPGAAFSVSSDLAEYARLSFATLSPDSLREAVHRLSAAIDDGAHSTV</sequence>
<dbReference type="GO" id="GO:0030170">
    <property type="term" value="F:pyridoxal phosphate binding"/>
    <property type="evidence" value="ECO:0007669"/>
    <property type="project" value="InterPro"/>
</dbReference>
<protein>
    <submittedName>
        <fullName evidence="6">Putative aminotransferase</fullName>
    </submittedName>
</protein>
<keyword evidence="3 6" id="KW-0808">Transferase</keyword>
<dbReference type="PANTHER" id="PTHR42790:SF19">
    <property type="entry name" value="KYNURENINE_ALPHA-AMINOADIPATE AMINOTRANSFERASE, MITOCHONDRIAL"/>
    <property type="match status" value="1"/>
</dbReference>
<dbReference type="Proteomes" id="UP000010988">
    <property type="component" value="Unassembled WGS sequence"/>
</dbReference>
<accession>L7KG82</accession>
<evidence type="ECO:0000256" key="1">
    <source>
        <dbReference type="ARBA" id="ARBA00001933"/>
    </source>
</evidence>
<keyword evidence="4" id="KW-0663">Pyridoxal phosphate</keyword>
<dbReference type="InterPro" id="IPR015424">
    <property type="entry name" value="PyrdxlP-dep_Trfase"/>
</dbReference>
<feature type="domain" description="Aminotransferase class I/classII large" evidence="5">
    <location>
        <begin position="40"/>
        <end position="382"/>
    </location>
</feature>
<dbReference type="InterPro" id="IPR015421">
    <property type="entry name" value="PyrdxlP-dep_Trfase_major"/>
</dbReference>
<dbReference type="PANTHER" id="PTHR42790">
    <property type="entry name" value="AMINOTRANSFERASE"/>
    <property type="match status" value="1"/>
</dbReference>
<reference evidence="6 7" key="1">
    <citation type="submission" date="2012-12" db="EMBL/GenBank/DDBJ databases">
        <title>Whole genome shotgun sequence of Gordonia aichiensis NBRC 108223.</title>
        <authorList>
            <person name="Isaki-Nakamura S."/>
            <person name="Hosoyama A."/>
            <person name="Tsuchikane K."/>
            <person name="Ando Y."/>
            <person name="Baba S."/>
            <person name="Ohji S."/>
            <person name="Hamada M."/>
            <person name="Tamura T."/>
            <person name="Yamazoe A."/>
            <person name="Yamazaki S."/>
            <person name="Fujita N."/>
        </authorList>
    </citation>
    <scope>NUCLEOTIDE SEQUENCE [LARGE SCALE GENOMIC DNA]</scope>
    <source>
        <strain evidence="6 7">NBRC 108223</strain>
    </source>
</reference>
<dbReference type="GO" id="GO:1901605">
    <property type="term" value="P:alpha-amino acid metabolic process"/>
    <property type="evidence" value="ECO:0007669"/>
    <property type="project" value="TreeGrafter"/>
</dbReference>
<dbReference type="CDD" id="cd00609">
    <property type="entry name" value="AAT_like"/>
    <property type="match status" value="1"/>
</dbReference>
<dbReference type="AlphaFoldDB" id="L7KG82"/>
<gene>
    <name evidence="6" type="ORF">GOACH_03_04970</name>
</gene>
<evidence type="ECO:0000256" key="2">
    <source>
        <dbReference type="ARBA" id="ARBA00022576"/>
    </source>
</evidence>
<evidence type="ECO:0000256" key="4">
    <source>
        <dbReference type="ARBA" id="ARBA00022898"/>
    </source>
</evidence>
<dbReference type="InterPro" id="IPR050859">
    <property type="entry name" value="Class-I_PLP-dep_aminotransf"/>
</dbReference>
<evidence type="ECO:0000259" key="5">
    <source>
        <dbReference type="Pfam" id="PF00155"/>
    </source>
</evidence>
<dbReference type="Pfam" id="PF00155">
    <property type="entry name" value="Aminotran_1_2"/>
    <property type="match status" value="1"/>
</dbReference>
<name>L7KG82_9ACTN</name>
<evidence type="ECO:0000313" key="6">
    <source>
        <dbReference type="EMBL" id="GAC47476.1"/>
    </source>
</evidence>
<keyword evidence="2 6" id="KW-0032">Aminotransferase</keyword>
<evidence type="ECO:0000256" key="3">
    <source>
        <dbReference type="ARBA" id="ARBA00022679"/>
    </source>
</evidence>
<dbReference type="Gene3D" id="3.90.1150.10">
    <property type="entry name" value="Aspartate Aminotransferase, domain 1"/>
    <property type="match status" value="1"/>
</dbReference>
<organism evidence="6 7">
    <name type="scientific">Gordonia aichiensis NBRC 108223</name>
    <dbReference type="NCBI Taxonomy" id="1220583"/>
    <lineage>
        <taxon>Bacteria</taxon>
        <taxon>Bacillati</taxon>
        <taxon>Actinomycetota</taxon>
        <taxon>Actinomycetes</taxon>
        <taxon>Mycobacteriales</taxon>
        <taxon>Gordoniaceae</taxon>
        <taxon>Gordonia</taxon>
    </lineage>
</organism>
<proteinExistence type="predicted"/>
<evidence type="ECO:0000313" key="7">
    <source>
        <dbReference type="Proteomes" id="UP000010988"/>
    </source>
</evidence>
<dbReference type="EMBL" id="BANR01000003">
    <property type="protein sequence ID" value="GAC47476.1"/>
    <property type="molecule type" value="Genomic_DNA"/>
</dbReference>
<dbReference type="STRING" id="1220583.GOACH_03_04970"/>
<dbReference type="GO" id="GO:0008483">
    <property type="term" value="F:transaminase activity"/>
    <property type="evidence" value="ECO:0007669"/>
    <property type="project" value="UniProtKB-KW"/>
</dbReference>
<keyword evidence="7" id="KW-1185">Reference proteome</keyword>
<comment type="caution">
    <text evidence="6">The sequence shown here is derived from an EMBL/GenBank/DDBJ whole genome shotgun (WGS) entry which is preliminary data.</text>
</comment>
<dbReference type="InterPro" id="IPR015422">
    <property type="entry name" value="PyrdxlP-dep_Trfase_small"/>
</dbReference>
<dbReference type="eggNOG" id="COG1167">
    <property type="taxonomic scope" value="Bacteria"/>
</dbReference>